<evidence type="ECO:0000256" key="1">
    <source>
        <dbReference type="SAM" id="Phobius"/>
    </source>
</evidence>
<evidence type="ECO:0000313" key="2">
    <source>
        <dbReference type="EMBL" id="VDM81006.1"/>
    </source>
</evidence>
<dbReference type="EMBL" id="UYYB01111043">
    <property type="protein sequence ID" value="VDM81006.1"/>
    <property type="molecule type" value="Genomic_DNA"/>
</dbReference>
<feature type="transmembrane region" description="Helical" evidence="1">
    <location>
        <begin position="65"/>
        <end position="90"/>
    </location>
</feature>
<organism evidence="2 3">
    <name type="scientific">Strongylus vulgaris</name>
    <name type="common">Blood worm</name>
    <dbReference type="NCBI Taxonomy" id="40348"/>
    <lineage>
        <taxon>Eukaryota</taxon>
        <taxon>Metazoa</taxon>
        <taxon>Ecdysozoa</taxon>
        <taxon>Nematoda</taxon>
        <taxon>Chromadorea</taxon>
        <taxon>Rhabditida</taxon>
        <taxon>Rhabditina</taxon>
        <taxon>Rhabditomorpha</taxon>
        <taxon>Strongyloidea</taxon>
        <taxon>Strongylidae</taxon>
        <taxon>Strongylus</taxon>
    </lineage>
</organism>
<name>A0A3P7JCC4_STRVU</name>
<sequence>MFLYGSKNTIAAFEDLSLWELGVYEWSKSYNERSLSDDSYNFLVQLLVFGNNILDMEINADNRKVAPYFGAGFALMIAIVVFCVFSGAYYNDALDFGKMLEPLINDGWMACPPHGAGSWPSYEESIVLLSKLPGKMGAYRL</sequence>
<evidence type="ECO:0000313" key="3">
    <source>
        <dbReference type="Proteomes" id="UP000270094"/>
    </source>
</evidence>
<dbReference type="AlphaFoldDB" id="A0A3P7JCC4"/>
<dbReference type="OrthoDB" id="5864803at2759"/>
<proteinExistence type="predicted"/>
<dbReference type="Proteomes" id="UP000270094">
    <property type="component" value="Unassembled WGS sequence"/>
</dbReference>
<keyword evidence="3" id="KW-1185">Reference proteome</keyword>
<gene>
    <name evidence="2" type="ORF">SVUK_LOCUS16004</name>
</gene>
<keyword evidence="1" id="KW-0812">Transmembrane</keyword>
<accession>A0A3P7JCC4</accession>
<keyword evidence="1" id="KW-0472">Membrane</keyword>
<reference evidence="2 3" key="1">
    <citation type="submission" date="2018-11" db="EMBL/GenBank/DDBJ databases">
        <authorList>
            <consortium name="Pathogen Informatics"/>
        </authorList>
    </citation>
    <scope>NUCLEOTIDE SEQUENCE [LARGE SCALE GENOMIC DNA]</scope>
</reference>
<protein>
    <submittedName>
        <fullName evidence="2">Uncharacterized protein</fullName>
    </submittedName>
</protein>
<keyword evidence="1" id="KW-1133">Transmembrane helix</keyword>